<proteinExistence type="predicted"/>
<keyword evidence="1" id="KW-1133">Transmembrane helix</keyword>
<protein>
    <submittedName>
        <fullName evidence="2">Uncharacterized protein</fullName>
    </submittedName>
</protein>
<organism evidence="2 3">
    <name type="scientific">Methylocaldum marinum</name>
    <dbReference type="NCBI Taxonomy" id="1432792"/>
    <lineage>
        <taxon>Bacteria</taxon>
        <taxon>Pseudomonadati</taxon>
        <taxon>Pseudomonadota</taxon>
        <taxon>Gammaproteobacteria</taxon>
        <taxon>Methylococcales</taxon>
        <taxon>Methylococcaceae</taxon>
        <taxon>Methylocaldum</taxon>
    </lineage>
</organism>
<dbReference type="AlphaFoldDB" id="A0A250KME6"/>
<evidence type="ECO:0000313" key="2">
    <source>
        <dbReference type="EMBL" id="BBA32748.1"/>
    </source>
</evidence>
<evidence type="ECO:0000256" key="1">
    <source>
        <dbReference type="SAM" id="Phobius"/>
    </source>
</evidence>
<feature type="transmembrane region" description="Helical" evidence="1">
    <location>
        <begin position="16"/>
        <end position="40"/>
    </location>
</feature>
<keyword evidence="1" id="KW-0472">Membrane</keyword>
<name>A0A250KME6_9GAMM</name>
<dbReference type="Proteomes" id="UP000266313">
    <property type="component" value="Chromosome"/>
</dbReference>
<gene>
    <name evidence="2" type="ORF">sS8_0783</name>
</gene>
<keyword evidence="3" id="KW-1185">Reference proteome</keyword>
<accession>A0A250KME6</accession>
<dbReference type="KEGG" id="mmai:sS8_0783"/>
<dbReference type="EMBL" id="AP017928">
    <property type="protein sequence ID" value="BBA32748.1"/>
    <property type="molecule type" value="Genomic_DNA"/>
</dbReference>
<sequence>MLTFHASDADASPMKIVTIILLVLGALLALGVFLAVLPWIEVAVLNRFFAKEIATNADLPWAAPGRKARYLFAEILGLEQRAHRRPRLGLERRA</sequence>
<reference evidence="2 3" key="1">
    <citation type="submission" date="2016-12" db="EMBL/GenBank/DDBJ databases">
        <title>Genome sequencing of Methylocaldum marinum.</title>
        <authorList>
            <person name="Takeuchi M."/>
            <person name="Kamagata Y."/>
            <person name="Hiraoka S."/>
            <person name="Oshima K."/>
            <person name="Hattori M."/>
            <person name="Iwasaki W."/>
        </authorList>
    </citation>
    <scope>NUCLEOTIDE SEQUENCE [LARGE SCALE GENOMIC DNA]</scope>
    <source>
        <strain evidence="2 3">S8</strain>
    </source>
</reference>
<keyword evidence="1" id="KW-0812">Transmembrane</keyword>
<evidence type="ECO:0000313" key="3">
    <source>
        <dbReference type="Proteomes" id="UP000266313"/>
    </source>
</evidence>